<accession>A0A2T8HJM0</accession>
<evidence type="ECO:0000259" key="2">
    <source>
        <dbReference type="Pfam" id="PF02517"/>
    </source>
</evidence>
<keyword evidence="3" id="KW-0645">Protease</keyword>
<evidence type="ECO:0000313" key="4">
    <source>
        <dbReference type="Proteomes" id="UP000245627"/>
    </source>
</evidence>
<keyword evidence="3" id="KW-0482">Metalloprotease</keyword>
<keyword evidence="1" id="KW-0812">Transmembrane</keyword>
<feature type="transmembrane region" description="Helical" evidence="1">
    <location>
        <begin position="64"/>
        <end position="84"/>
    </location>
</feature>
<sequence>MQSLKSPTNSPGVSLVILFGLVLLCSFTLQLVALLGYAAIFENVGDLLVAGQNALALGSGNTGFMYTMLATSSISTFLLPPIILQIIERNSAIQYLPMSRNTPTLFFGLAVFFLVAFSPIMNLIGEWNRDMLLPESWNGVESWMRQKEDEMALLTENLVMNDSLSRLALNLLTIAVLPAIAEEFFFRGALQNILGRWIANKHVVIWVTAIIFSAIHVQFFGFLPRMLLGAIFGYMLVLTNNIWIPILAHFVNNATVVFVAFYYSKKGYSYQQLMTDDPYHISLYFVSLIASVAVGWYFYRQSTKLKSKLWNQAG</sequence>
<keyword evidence="3" id="KW-0378">Hydrolase</keyword>
<protein>
    <submittedName>
        <fullName evidence="3">CPBP family intramembrane metalloprotease domain-containing protein</fullName>
    </submittedName>
</protein>
<dbReference type="GO" id="GO:0080120">
    <property type="term" value="P:CAAX-box protein maturation"/>
    <property type="evidence" value="ECO:0007669"/>
    <property type="project" value="UniProtKB-ARBA"/>
</dbReference>
<dbReference type="GO" id="GO:0004175">
    <property type="term" value="F:endopeptidase activity"/>
    <property type="evidence" value="ECO:0007669"/>
    <property type="project" value="UniProtKB-ARBA"/>
</dbReference>
<dbReference type="GO" id="GO:0008237">
    <property type="term" value="F:metallopeptidase activity"/>
    <property type="evidence" value="ECO:0007669"/>
    <property type="project" value="UniProtKB-KW"/>
</dbReference>
<evidence type="ECO:0000256" key="1">
    <source>
        <dbReference type="SAM" id="Phobius"/>
    </source>
</evidence>
<gene>
    <name evidence="3" type="ORF">DC487_06785</name>
</gene>
<feature type="transmembrane region" description="Helical" evidence="1">
    <location>
        <begin position="202"/>
        <end position="222"/>
    </location>
</feature>
<feature type="transmembrane region" description="Helical" evidence="1">
    <location>
        <begin position="105"/>
        <end position="124"/>
    </location>
</feature>
<dbReference type="GO" id="GO:0006508">
    <property type="term" value="P:proteolysis"/>
    <property type="evidence" value="ECO:0007669"/>
    <property type="project" value="UniProtKB-KW"/>
</dbReference>
<keyword evidence="1" id="KW-0472">Membrane</keyword>
<feature type="domain" description="CAAX prenyl protease 2/Lysostaphin resistance protein A-like" evidence="2">
    <location>
        <begin position="167"/>
        <end position="254"/>
    </location>
</feature>
<dbReference type="OrthoDB" id="1523022at2"/>
<proteinExistence type="predicted"/>
<organism evidence="3 4">
    <name type="scientific">Sphingobacterium corticibacter</name>
    <dbReference type="NCBI Taxonomy" id="2171749"/>
    <lineage>
        <taxon>Bacteria</taxon>
        <taxon>Pseudomonadati</taxon>
        <taxon>Bacteroidota</taxon>
        <taxon>Sphingobacteriia</taxon>
        <taxon>Sphingobacteriales</taxon>
        <taxon>Sphingobacteriaceae</taxon>
        <taxon>Sphingobacterium</taxon>
    </lineage>
</organism>
<keyword evidence="4" id="KW-1185">Reference proteome</keyword>
<dbReference type="PANTHER" id="PTHR43592:SF15">
    <property type="entry name" value="CAAX AMINO TERMINAL PROTEASE FAMILY PROTEIN"/>
    <property type="match status" value="1"/>
</dbReference>
<feature type="transmembrane region" description="Helical" evidence="1">
    <location>
        <begin position="12"/>
        <end position="40"/>
    </location>
</feature>
<dbReference type="RefSeq" id="WP_116775216.1">
    <property type="nucleotide sequence ID" value="NZ_QDKG01000002.1"/>
</dbReference>
<reference evidence="3 4" key="1">
    <citation type="submission" date="2018-04" db="EMBL/GenBank/DDBJ databases">
        <title>Sphingobacterium cortibacter sp. nov.</title>
        <authorList>
            <person name="Li Y."/>
        </authorList>
    </citation>
    <scope>NUCLEOTIDE SEQUENCE [LARGE SCALE GENOMIC DNA]</scope>
    <source>
        <strain evidence="3 4">2c-3</strain>
    </source>
</reference>
<dbReference type="EMBL" id="QDKG01000002">
    <property type="protein sequence ID" value="PVH25644.1"/>
    <property type="molecule type" value="Genomic_DNA"/>
</dbReference>
<dbReference type="AlphaFoldDB" id="A0A2T8HJM0"/>
<keyword evidence="1" id="KW-1133">Transmembrane helix</keyword>
<evidence type="ECO:0000313" key="3">
    <source>
        <dbReference type="EMBL" id="PVH25644.1"/>
    </source>
</evidence>
<dbReference type="PANTHER" id="PTHR43592">
    <property type="entry name" value="CAAX AMINO TERMINAL PROTEASE"/>
    <property type="match status" value="1"/>
</dbReference>
<feature type="transmembrane region" description="Helical" evidence="1">
    <location>
        <begin position="242"/>
        <end position="263"/>
    </location>
</feature>
<comment type="caution">
    <text evidence="3">The sequence shown here is derived from an EMBL/GenBank/DDBJ whole genome shotgun (WGS) entry which is preliminary data.</text>
</comment>
<dbReference type="Proteomes" id="UP000245627">
    <property type="component" value="Unassembled WGS sequence"/>
</dbReference>
<dbReference type="InterPro" id="IPR003675">
    <property type="entry name" value="Rce1/LyrA-like_dom"/>
</dbReference>
<feature type="transmembrane region" description="Helical" evidence="1">
    <location>
        <begin position="167"/>
        <end position="190"/>
    </location>
</feature>
<feature type="transmembrane region" description="Helical" evidence="1">
    <location>
        <begin position="283"/>
        <end position="299"/>
    </location>
</feature>
<name>A0A2T8HJM0_9SPHI</name>
<dbReference type="Pfam" id="PF02517">
    <property type="entry name" value="Rce1-like"/>
    <property type="match status" value="1"/>
</dbReference>